<feature type="transmembrane region" description="Helical" evidence="2">
    <location>
        <begin position="397"/>
        <end position="420"/>
    </location>
</feature>
<dbReference type="CDD" id="cd00038">
    <property type="entry name" value="CAP_ED"/>
    <property type="match status" value="1"/>
</dbReference>
<dbReference type="AlphaFoldDB" id="A0A3D9I564"/>
<dbReference type="Proteomes" id="UP000256869">
    <property type="component" value="Unassembled WGS sequence"/>
</dbReference>
<evidence type="ECO:0000256" key="2">
    <source>
        <dbReference type="SAM" id="Phobius"/>
    </source>
</evidence>
<dbReference type="GO" id="GO:0016491">
    <property type="term" value="F:oxidoreductase activity"/>
    <property type="evidence" value="ECO:0007669"/>
    <property type="project" value="TreeGrafter"/>
</dbReference>
<feature type="transmembrane region" description="Helical" evidence="2">
    <location>
        <begin position="115"/>
        <end position="139"/>
    </location>
</feature>
<dbReference type="InterPro" id="IPR014710">
    <property type="entry name" value="RmlC-like_jellyroll"/>
</dbReference>
<dbReference type="Pfam" id="PF00027">
    <property type="entry name" value="cNMP_binding"/>
    <property type="match status" value="1"/>
</dbReference>
<dbReference type="SUPFAM" id="SSF48371">
    <property type="entry name" value="ARM repeat"/>
    <property type="match status" value="1"/>
</dbReference>
<accession>A0A3D9I564</accession>
<dbReference type="Gene3D" id="2.60.120.10">
    <property type="entry name" value="Jelly Rolls"/>
    <property type="match status" value="1"/>
</dbReference>
<keyword evidence="2" id="KW-0472">Membrane</keyword>
<evidence type="ECO:0000313" key="4">
    <source>
        <dbReference type="EMBL" id="RED56780.1"/>
    </source>
</evidence>
<feature type="transmembrane region" description="Helical" evidence="2">
    <location>
        <begin position="371"/>
        <end position="391"/>
    </location>
</feature>
<feature type="transmembrane region" description="Helical" evidence="2">
    <location>
        <begin position="330"/>
        <end position="350"/>
    </location>
</feature>
<gene>
    <name evidence="4" type="ORF">DFP95_11271</name>
</gene>
<feature type="transmembrane region" description="Helical" evidence="2">
    <location>
        <begin position="20"/>
        <end position="36"/>
    </location>
</feature>
<evidence type="ECO:0000313" key="5">
    <source>
        <dbReference type="Proteomes" id="UP000256869"/>
    </source>
</evidence>
<organism evidence="4 5">
    <name type="scientific">Cohnella lupini</name>
    <dbReference type="NCBI Taxonomy" id="1294267"/>
    <lineage>
        <taxon>Bacteria</taxon>
        <taxon>Bacillati</taxon>
        <taxon>Bacillota</taxon>
        <taxon>Bacilli</taxon>
        <taxon>Bacillales</taxon>
        <taxon>Paenibacillaceae</taxon>
        <taxon>Cohnella</taxon>
    </lineage>
</organism>
<dbReference type="InterPro" id="IPR011989">
    <property type="entry name" value="ARM-like"/>
</dbReference>
<evidence type="ECO:0000256" key="1">
    <source>
        <dbReference type="ARBA" id="ARBA00023159"/>
    </source>
</evidence>
<reference evidence="4 5" key="1">
    <citation type="submission" date="2018-07" db="EMBL/GenBank/DDBJ databases">
        <title>Genomic Encyclopedia of Type Strains, Phase III (KMG-III): the genomes of soil and plant-associated and newly described type strains.</title>
        <authorList>
            <person name="Whitman W."/>
        </authorList>
    </citation>
    <scope>NUCLEOTIDE SEQUENCE [LARGE SCALE GENOMIC DNA]</scope>
    <source>
        <strain evidence="4 5">CECT 8236</strain>
    </source>
</reference>
<dbReference type="EMBL" id="QRDY01000012">
    <property type="protein sequence ID" value="RED56780.1"/>
    <property type="molecule type" value="Genomic_DNA"/>
</dbReference>
<feature type="domain" description="Cyclic nucleotide-binding" evidence="3">
    <location>
        <begin position="881"/>
        <end position="985"/>
    </location>
</feature>
<name>A0A3D9I564_9BACL</name>
<keyword evidence="2" id="KW-1133">Transmembrane helix</keyword>
<protein>
    <recommendedName>
        <fullName evidence="3">Cyclic nucleotide-binding domain-containing protein</fullName>
    </recommendedName>
</protein>
<dbReference type="PROSITE" id="PS50042">
    <property type="entry name" value="CNMP_BINDING_3"/>
    <property type="match status" value="1"/>
</dbReference>
<keyword evidence="2" id="KW-0812">Transmembrane</keyword>
<dbReference type="RefSeq" id="WP_115994278.1">
    <property type="nucleotide sequence ID" value="NZ_QRDY01000012.1"/>
</dbReference>
<dbReference type="InterPro" id="IPR000595">
    <property type="entry name" value="cNMP-bd_dom"/>
</dbReference>
<feature type="transmembrane region" description="Helical" evidence="2">
    <location>
        <begin position="181"/>
        <end position="197"/>
    </location>
</feature>
<keyword evidence="1" id="KW-0010">Activator</keyword>
<dbReference type="Gene3D" id="1.25.10.10">
    <property type="entry name" value="Leucine-rich Repeat Variant"/>
    <property type="match status" value="2"/>
</dbReference>
<feature type="transmembrane region" description="Helical" evidence="2">
    <location>
        <begin position="301"/>
        <end position="324"/>
    </location>
</feature>
<feature type="transmembrane region" description="Helical" evidence="2">
    <location>
        <begin position="87"/>
        <end position="109"/>
    </location>
</feature>
<keyword evidence="5" id="KW-1185">Reference proteome</keyword>
<dbReference type="InterPro" id="IPR018490">
    <property type="entry name" value="cNMP-bd_dom_sf"/>
</dbReference>
<proteinExistence type="predicted"/>
<dbReference type="CDD" id="cd06174">
    <property type="entry name" value="MFS"/>
    <property type="match status" value="1"/>
</dbReference>
<dbReference type="OrthoDB" id="2481373at2"/>
<dbReference type="InterPro" id="IPR036259">
    <property type="entry name" value="MFS_trans_sf"/>
</dbReference>
<dbReference type="Gene3D" id="1.20.1250.20">
    <property type="entry name" value="MFS general substrate transporter like domains"/>
    <property type="match status" value="1"/>
</dbReference>
<comment type="caution">
    <text evidence="4">The sequence shown here is derived from an EMBL/GenBank/DDBJ whole genome shotgun (WGS) entry which is preliminary data.</text>
</comment>
<dbReference type="PANTHER" id="PTHR12697">
    <property type="entry name" value="PBS LYASE HEAT-LIKE PROTEIN"/>
    <property type="match status" value="1"/>
</dbReference>
<dbReference type="PANTHER" id="PTHR12697:SF5">
    <property type="entry name" value="DEOXYHYPUSINE HYDROXYLASE"/>
    <property type="match status" value="1"/>
</dbReference>
<dbReference type="SUPFAM" id="SSF51206">
    <property type="entry name" value="cAMP-binding domain-like"/>
    <property type="match status" value="1"/>
</dbReference>
<evidence type="ECO:0000259" key="3">
    <source>
        <dbReference type="PROSITE" id="PS50042"/>
    </source>
</evidence>
<feature type="transmembrane region" description="Helical" evidence="2">
    <location>
        <begin position="236"/>
        <end position="255"/>
    </location>
</feature>
<feature type="transmembrane region" description="Helical" evidence="2">
    <location>
        <begin position="56"/>
        <end position="75"/>
    </location>
</feature>
<dbReference type="InterPro" id="IPR016024">
    <property type="entry name" value="ARM-type_fold"/>
</dbReference>
<feature type="transmembrane region" description="Helical" evidence="2">
    <location>
        <begin position="275"/>
        <end position="294"/>
    </location>
</feature>
<dbReference type="SMART" id="SM00100">
    <property type="entry name" value="cNMP"/>
    <property type="match status" value="1"/>
</dbReference>
<sequence length="1015" mass="112759">MDLQRWSRRLGIKAEDRRKLWLMVPVFLLCGIAEALNYNGFMTLFNQRFGSSNLPYVYMAEAVILPIEAWFMTWLAGRLSKPGLMRAMYAIMTGIVLLNAIILIGMRVTGEDFRFYYPFLFLSSSFVVRQQTILLWSLAVDLCPTQQAKRLMPLFVAAATLGGIVAGLITQIVSPWFGPDIVYVLGPVFLLIASVNYRKAIAVYLVPLTLKWSGTSAEETETLSSMDYFRRTLKSPFLLGVLGMMTIMPALYFLMEFIFLNTAHTSYPDEAEFGRIFGIVTTLLFTMAFLLQLISGRLMAWLGASSMLTAISAVYVASFALAWALIGSPIVMVAVSSGYMLTYLLIYYSAEPSYQLFYKMLPLQQRDGFRFVAQGIATFMGILLGAGLQFLHTGLGWGFPALAAIGTVGAILLFLLSWLVRQLYMKELVQSVQTLGLAADKELAESYKEFYRNTRTMGSVQAMLRHESEEAREIALNILGRSKEARFMPEMLAMIDDESVRVRIAALKAIDLSAADLSAMVKVASLLEDPDQDVRKEVVHKLAQMKHMSSQAFFFLRMKLLDRSPMVVAEAVKAMYLLESAQSYEACYEVIEQILKEGGEPAIYVCRVIAELNLDRFAVQVEKLLMDPHPAVKVAATSCLGVLGRMKVVPVLIERLPTADQELFKATTQALIDMGKGVVETLKNGLPDASPKVWQASVTALAQLLEDDEVRGWLAEHGTAKLADNAITAKLPESFRKLERPDLAELAEMRQRDLQLTIYAGVWAILERLTDEQVVTAIRRALADKDEETRSGGLEVLAEGVGERRLSQRLAMTWQAEIEKLEGLTLETARDFVAKAAETTDDWWREMAMELRRGEGRTGMQEEQGMLGRLNKVVFLKKVPFFADLSLEELGLIAGAATEQKFADGSYLLKRGEGNPAMYVVIEGNVELTSISAAGWEGTLGVLGGGDVCGATSALDESPSSVTAQAFFGDVRVLALQRDDVTRLVRLYPEIGIGLLRASLARIRLLEEMMMKIDS</sequence>
<feature type="transmembrane region" description="Helical" evidence="2">
    <location>
        <begin position="151"/>
        <end position="169"/>
    </location>
</feature>
<dbReference type="SUPFAM" id="SSF103473">
    <property type="entry name" value="MFS general substrate transporter"/>
    <property type="match status" value="1"/>
</dbReference>